<dbReference type="KEGG" id="sedi:EBB79_24375"/>
<dbReference type="OrthoDB" id="7659063at2"/>
<dbReference type="EMBL" id="CP033223">
    <property type="protein sequence ID" value="AZV81024.1"/>
    <property type="molecule type" value="Genomic_DNA"/>
</dbReference>
<name>A0A3T0NAF1_9RHOB</name>
<sequence>MKNLAWILGCGTSLLASCDTISGGNGNLSGGFIGELPEGVLAIVAPYQDLDAVRIDPLDGCYVYRYAGPVETTFLPLRAVDGRPICTQQAASVDEQEVAS</sequence>
<protein>
    <recommendedName>
        <fullName evidence="3">Lipoprotein</fullName>
    </recommendedName>
</protein>
<dbReference type="RefSeq" id="WP_127751522.1">
    <property type="nucleotide sequence ID" value="NZ_CP033223.1"/>
</dbReference>
<proteinExistence type="predicted"/>
<evidence type="ECO:0000313" key="1">
    <source>
        <dbReference type="EMBL" id="AZV81024.1"/>
    </source>
</evidence>
<dbReference type="Proteomes" id="UP000283063">
    <property type="component" value="Plasmid pW43D"/>
</dbReference>
<evidence type="ECO:0008006" key="3">
    <source>
        <dbReference type="Google" id="ProtNLM"/>
    </source>
</evidence>
<keyword evidence="1" id="KW-0614">Plasmid</keyword>
<dbReference type="AlphaFoldDB" id="A0A3T0NAF1"/>
<evidence type="ECO:0000313" key="2">
    <source>
        <dbReference type="Proteomes" id="UP000283063"/>
    </source>
</evidence>
<geneLocation type="plasmid" evidence="1 2">
    <name>pW43D</name>
</geneLocation>
<dbReference type="PROSITE" id="PS51257">
    <property type="entry name" value="PROKAR_LIPOPROTEIN"/>
    <property type="match status" value="1"/>
</dbReference>
<keyword evidence="2" id="KW-1185">Reference proteome</keyword>
<reference evidence="1 2" key="1">
    <citation type="submission" date="2018-10" db="EMBL/GenBank/DDBJ databases">
        <title>Parasedimentitalea marina sp. nov., a psychrophilic bacterium isolated from deep seawater of the New Britain Trench.</title>
        <authorList>
            <person name="Cao J."/>
        </authorList>
    </citation>
    <scope>NUCLEOTIDE SEQUENCE [LARGE SCALE GENOMIC DNA]</scope>
    <source>
        <strain evidence="1 2">W43</strain>
        <plasmid evidence="1 2">pW43D</plasmid>
    </source>
</reference>
<accession>A0A3T0NAF1</accession>
<organism evidence="1 2">
    <name type="scientific">Parasedimentitalea marina</name>
    <dbReference type="NCBI Taxonomy" id="2483033"/>
    <lineage>
        <taxon>Bacteria</taxon>
        <taxon>Pseudomonadati</taxon>
        <taxon>Pseudomonadota</taxon>
        <taxon>Alphaproteobacteria</taxon>
        <taxon>Rhodobacterales</taxon>
        <taxon>Paracoccaceae</taxon>
        <taxon>Parasedimentitalea</taxon>
    </lineage>
</organism>
<gene>
    <name evidence="1" type="ORF">EBB79_24375</name>
</gene>